<gene>
    <name evidence="2" type="ORF">L195_g056573</name>
</gene>
<organism evidence="2 3">
    <name type="scientific">Trifolium pratense</name>
    <name type="common">Red clover</name>
    <dbReference type="NCBI Taxonomy" id="57577"/>
    <lineage>
        <taxon>Eukaryota</taxon>
        <taxon>Viridiplantae</taxon>
        <taxon>Streptophyta</taxon>
        <taxon>Embryophyta</taxon>
        <taxon>Tracheophyta</taxon>
        <taxon>Spermatophyta</taxon>
        <taxon>Magnoliopsida</taxon>
        <taxon>eudicotyledons</taxon>
        <taxon>Gunneridae</taxon>
        <taxon>Pentapetalae</taxon>
        <taxon>rosids</taxon>
        <taxon>fabids</taxon>
        <taxon>Fabales</taxon>
        <taxon>Fabaceae</taxon>
        <taxon>Papilionoideae</taxon>
        <taxon>50 kb inversion clade</taxon>
        <taxon>NPAAA clade</taxon>
        <taxon>Hologalegina</taxon>
        <taxon>IRL clade</taxon>
        <taxon>Trifolieae</taxon>
        <taxon>Trifolium</taxon>
    </lineage>
</organism>
<dbReference type="STRING" id="57577.A0A2K3KSB4"/>
<evidence type="ECO:0000259" key="1">
    <source>
        <dbReference type="Pfam" id="PF25019"/>
    </source>
</evidence>
<dbReference type="EMBL" id="ASHM01107802">
    <property type="protein sequence ID" value="PNX69178.1"/>
    <property type="molecule type" value="Genomic_DNA"/>
</dbReference>
<accession>A0A2K3KSB4</accession>
<sequence length="203" mass="23334">MPKKIGGLNNLQMLTDFVLGEQHGIDIKQLEKLNQLRGKLQISGLENVIDHADAVAANLEDKEHLEELIMSYDQWREIDGSVTKAHVSILEALKPNRNLMRLTIKDYRDIRFPNWLRDHHLPNLVSLELLGCKLCSKMPPLGQFPSLKKLSISGCDRIKIIGTEFYGDDSSNVPFRSLETLRVERMSEWKEWLCLEGFPLLQE</sequence>
<dbReference type="Gene3D" id="3.80.10.10">
    <property type="entry name" value="Ribonuclease Inhibitor"/>
    <property type="match status" value="1"/>
</dbReference>
<dbReference type="PANTHER" id="PTHR47186">
    <property type="entry name" value="LEUCINE-RICH REPEAT-CONTAINING PROTEIN 57"/>
    <property type="match status" value="1"/>
</dbReference>
<dbReference type="PANTHER" id="PTHR47186:SF26">
    <property type="entry name" value="LEUCINE-RICH REPEAT DOMAIN, L DOMAIN-CONTAINING PROTEIN-RELATED"/>
    <property type="match status" value="1"/>
</dbReference>
<protein>
    <submittedName>
        <fullName evidence="2">CC-NBS-LRR resistance protein</fullName>
    </submittedName>
</protein>
<evidence type="ECO:0000313" key="3">
    <source>
        <dbReference type="Proteomes" id="UP000236291"/>
    </source>
</evidence>
<dbReference type="Proteomes" id="UP000236291">
    <property type="component" value="Unassembled WGS sequence"/>
</dbReference>
<comment type="caution">
    <text evidence="2">The sequence shown here is derived from an EMBL/GenBank/DDBJ whole genome shotgun (WGS) entry which is preliminary data.</text>
</comment>
<name>A0A2K3KSB4_TRIPR</name>
<dbReference type="InterPro" id="IPR032675">
    <property type="entry name" value="LRR_dom_sf"/>
</dbReference>
<evidence type="ECO:0000313" key="2">
    <source>
        <dbReference type="EMBL" id="PNX69178.1"/>
    </source>
</evidence>
<feature type="domain" description="R13L1/DRL21-like LRR repeat region" evidence="1">
    <location>
        <begin position="27"/>
        <end position="155"/>
    </location>
</feature>
<dbReference type="Pfam" id="PF25019">
    <property type="entry name" value="LRR_R13L1-DRL21"/>
    <property type="match status" value="1"/>
</dbReference>
<dbReference type="InterPro" id="IPR056789">
    <property type="entry name" value="LRR_R13L1-DRL21"/>
</dbReference>
<feature type="non-terminal residue" evidence="2">
    <location>
        <position position="203"/>
    </location>
</feature>
<reference evidence="2 3" key="1">
    <citation type="journal article" date="2014" name="Am. J. Bot.">
        <title>Genome assembly and annotation for red clover (Trifolium pratense; Fabaceae).</title>
        <authorList>
            <person name="Istvanek J."/>
            <person name="Jaros M."/>
            <person name="Krenek A."/>
            <person name="Repkova J."/>
        </authorList>
    </citation>
    <scope>NUCLEOTIDE SEQUENCE [LARGE SCALE GENOMIC DNA]</scope>
    <source>
        <strain evidence="3">cv. Tatra</strain>
        <tissue evidence="2">Young leaves</tissue>
    </source>
</reference>
<dbReference type="AlphaFoldDB" id="A0A2K3KSB4"/>
<reference evidence="2 3" key="2">
    <citation type="journal article" date="2017" name="Front. Plant Sci.">
        <title>Gene Classification and Mining of Molecular Markers Useful in Red Clover (Trifolium pratense) Breeding.</title>
        <authorList>
            <person name="Istvanek J."/>
            <person name="Dluhosova J."/>
            <person name="Dluhos P."/>
            <person name="Patkova L."/>
            <person name="Nedelnik J."/>
            <person name="Repkova J."/>
        </authorList>
    </citation>
    <scope>NUCLEOTIDE SEQUENCE [LARGE SCALE GENOMIC DNA]</scope>
    <source>
        <strain evidence="3">cv. Tatra</strain>
        <tissue evidence="2">Young leaves</tissue>
    </source>
</reference>
<dbReference type="SUPFAM" id="SSF52047">
    <property type="entry name" value="RNI-like"/>
    <property type="match status" value="1"/>
</dbReference>
<proteinExistence type="predicted"/>